<protein>
    <submittedName>
        <fullName evidence="1">Uncharacterized protein</fullName>
    </submittedName>
</protein>
<evidence type="ECO:0000313" key="2">
    <source>
        <dbReference type="Proteomes" id="UP000177369"/>
    </source>
</evidence>
<dbReference type="Proteomes" id="UP000177369">
    <property type="component" value="Unassembled WGS sequence"/>
</dbReference>
<dbReference type="AlphaFoldDB" id="A0A1F5GA77"/>
<proteinExistence type="predicted"/>
<accession>A0A1F5GA77</accession>
<name>A0A1F5GA77_9BACT</name>
<reference evidence="1 2" key="1">
    <citation type="journal article" date="2016" name="Nat. Commun.">
        <title>Thousands of microbial genomes shed light on interconnected biogeochemical processes in an aquifer system.</title>
        <authorList>
            <person name="Anantharaman K."/>
            <person name="Brown C.T."/>
            <person name="Hug L.A."/>
            <person name="Sharon I."/>
            <person name="Castelle C.J."/>
            <person name="Probst A.J."/>
            <person name="Thomas B.C."/>
            <person name="Singh A."/>
            <person name="Wilkins M.J."/>
            <person name="Karaoz U."/>
            <person name="Brodie E.L."/>
            <person name="Williams K.H."/>
            <person name="Hubbard S.S."/>
            <person name="Banfield J.F."/>
        </authorList>
    </citation>
    <scope>NUCLEOTIDE SEQUENCE [LARGE SCALE GENOMIC DNA]</scope>
</reference>
<gene>
    <name evidence="1" type="ORF">A3D04_04455</name>
</gene>
<evidence type="ECO:0000313" key="1">
    <source>
        <dbReference type="EMBL" id="OGD88781.1"/>
    </source>
</evidence>
<dbReference type="EMBL" id="MFBD01000018">
    <property type="protein sequence ID" value="OGD88781.1"/>
    <property type="molecule type" value="Genomic_DNA"/>
</dbReference>
<organism evidence="1 2">
    <name type="scientific">Candidatus Curtissbacteria bacterium RIFCSPHIGHO2_02_FULL_40_16b</name>
    <dbReference type="NCBI Taxonomy" id="1797714"/>
    <lineage>
        <taxon>Bacteria</taxon>
        <taxon>Candidatus Curtissiibacteriota</taxon>
    </lineage>
</organism>
<sequence length="163" mass="18388">MKGNLAIAAAFVAAVVVVVNALIFINKFKSVDESLLGSSPKPEESPKYNIEDFRFTKEEHWTACAQGQCFQKTILRGDGILTKEGDINEYIFVTTFDLLTITNKLKNTQILEKDCSIPQNQTPIDYSATTLIEYKGKTKEIKYPGCQEELEQIEKLFPKSRTN</sequence>
<comment type="caution">
    <text evidence="1">The sequence shown here is derived from an EMBL/GenBank/DDBJ whole genome shotgun (WGS) entry which is preliminary data.</text>
</comment>